<dbReference type="Ensembl" id="ENSELUT00000003849.3">
    <property type="protein sequence ID" value="ENSELUP00000009450.2"/>
    <property type="gene ID" value="ENSELUG00000010005.3"/>
</dbReference>
<evidence type="ECO:0000256" key="3">
    <source>
        <dbReference type="ARBA" id="ARBA00023170"/>
    </source>
</evidence>
<accession>A0A3P8Y027</accession>
<dbReference type="Bgee" id="ENSELUG00000010005">
    <property type="expression patterns" value="Expressed in head kidney and 2 other cell types or tissues"/>
</dbReference>
<reference evidence="8" key="1">
    <citation type="journal article" date="2014" name="PLoS ONE">
        <title>The genome and linkage map of the northern pike (Esox lucius): conserved synteny revealed between the salmonid sister group and the Neoteleostei.</title>
        <authorList>
            <person name="Rondeau E.B."/>
            <person name="Minkley D.R."/>
            <person name="Leong J.S."/>
            <person name="Messmer A.M."/>
            <person name="Jantzen J.R."/>
            <person name="von Schalburg K.R."/>
            <person name="Lemon C."/>
            <person name="Bird N.H."/>
            <person name="Koop B.F."/>
        </authorList>
    </citation>
    <scope>NUCLEOTIDE SEQUENCE</scope>
</reference>
<evidence type="ECO:0000256" key="5">
    <source>
        <dbReference type="ARBA" id="ARBA00043266"/>
    </source>
</evidence>
<reference evidence="7" key="2">
    <citation type="submission" date="2020-02" db="EMBL/GenBank/DDBJ databases">
        <title>Esox lucius (northern pike) genome, fEsoLuc1, primary haplotype.</title>
        <authorList>
            <person name="Myers G."/>
            <person name="Karagic N."/>
            <person name="Meyer A."/>
            <person name="Pippel M."/>
            <person name="Reichard M."/>
            <person name="Winkler S."/>
            <person name="Tracey A."/>
            <person name="Sims Y."/>
            <person name="Howe K."/>
            <person name="Rhie A."/>
            <person name="Formenti G."/>
            <person name="Durbin R."/>
            <person name="Fedrigo O."/>
            <person name="Jarvis E.D."/>
        </authorList>
    </citation>
    <scope>NUCLEOTIDE SEQUENCE [LARGE SCALE GENOMIC DNA]</scope>
</reference>
<keyword evidence="2" id="KW-1064">Adaptive immunity</keyword>
<dbReference type="InterPro" id="IPR051287">
    <property type="entry name" value="TCR_variable_region"/>
</dbReference>
<sequence>MKCKCTCFKTILYAGISSEDLTSLKNEEIGLEGTSVTLSCKYSRTANVRDYFYWYRQDTAQRPEFLLSIFGSDDITKVDLLNPRRSVKMNEEKTRVDLMISSAEVTDSVLYYCASSLFLKHSKMSMSINI</sequence>
<dbReference type="SMART" id="SM00409">
    <property type="entry name" value="IG"/>
    <property type="match status" value="1"/>
</dbReference>
<keyword evidence="1" id="KW-0732">Signal</keyword>
<keyword evidence="3" id="KW-0675">Receptor</keyword>
<name>A0A3P8Y027_ESOLU</name>
<reference evidence="7" key="3">
    <citation type="submission" date="2025-08" db="UniProtKB">
        <authorList>
            <consortium name="Ensembl"/>
        </authorList>
    </citation>
    <scope>IDENTIFICATION</scope>
</reference>
<protein>
    <recommendedName>
        <fullName evidence="6">Ig-like domain-containing protein</fullName>
    </recommendedName>
</protein>
<dbReference type="SUPFAM" id="SSF48726">
    <property type="entry name" value="Immunoglobulin"/>
    <property type="match status" value="1"/>
</dbReference>
<dbReference type="SMART" id="SM00406">
    <property type="entry name" value="IGv"/>
    <property type="match status" value="1"/>
</dbReference>
<evidence type="ECO:0000313" key="8">
    <source>
        <dbReference type="Proteomes" id="UP000265140"/>
    </source>
</evidence>
<evidence type="ECO:0000256" key="1">
    <source>
        <dbReference type="ARBA" id="ARBA00022729"/>
    </source>
</evidence>
<dbReference type="Gene3D" id="2.60.40.10">
    <property type="entry name" value="Immunoglobulins"/>
    <property type="match status" value="1"/>
</dbReference>
<evidence type="ECO:0000256" key="2">
    <source>
        <dbReference type="ARBA" id="ARBA00023130"/>
    </source>
</evidence>
<dbReference type="AlphaFoldDB" id="A0A3P8Y027"/>
<keyword evidence="5" id="KW-1279">T cell receptor</keyword>
<dbReference type="Pfam" id="PF07686">
    <property type="entry name" value="V-set"/>
    <property type="match status" value="1"/>
</dbReference>
<evidence type="ECO:0000313" key="7">
    <source>
        <dbReference type="Ensembl" id="ENSELUP00000009450.2"/>
    </source>
</evidence>
<reference evidence="7" key="4">
    <citation type="submission" date="2025-09" db="UniProtKB">
        <authorList>
            <consortium name="Ensembl"/>
        </authorList>
    </citation>
    <scope>IDENTIFICATION</scope>
</reference>
<keyword evidence="4" id="KW-0393">Immunoglobulin domain</keyword>
<dbReference type="PROSITE" id="PS50835">
    <property type="entry name" value="IG_LIKE"/>
    <property type="match status" value="1"/>
</dbReference>
<dbReference type="GO" id="GO:0002250">
    <property type="term" value="P:adaptive immune response"/>
    <property type="evidence" value="ECO:0007669"/>
    <property type="project" value="UniProtKB-KW"/>
</dbReference>
<dbReference type="Proteomes" id="UP000265140">
    <property type="component" value="Chromosome 3"/>
</dbReference>
<dbReference type="OMA" id="DEFYWYH"/>
<keyword evidence="5" id="KW-0391">Immunity</keyword>
<organism evidence="7 8">
    <name type="scientific">Esox lucius</name>
    <name type="common">Northern pike</name>
    <dbReference type="NCBI Taxonomy" id="8010"/>
    <lineage>
        <taxon>Eukaryota</taxon>
        <taxon>Metazoa</taxon>
        <taxon>Chordata</taxon>
        <taxon>Craniata</taxon>
        <taxon>Vertebrata</taxon>
        <taxon>Euteleostomi</taxon>
        <taxon>Actinopterygii</taxon>
        <taxon>Neopterygii</taxon>
        <taxon>Teleostei</taxon>
        <taxon>Protacanthopterygii</taxon>
        <taxon>Esociformes</taxon>
        <taxon>Esocidae</taxon>
        <taxon>Esox</taxon>
    </lineage>
</organism>
<dbReference type="InterPro" id="IPR036179">
    <property type="entry name" value="Ig-like_dom_sf"/>
</dbReference>
<dbReference type="InParanoid" id="A0A3P8Y027"/>
<dbReference type="InterPro" id="IPR007110">
    <property type="entry name" value="Ig-like_dom"/>
</dbReference>
<feature type="domain" description="Ig-like" evidence="6">
    <location>
        <begin position="19"/>
        <end position="130"/>
    </location>
</feature>
<proteinExistence type="predicted"/>
<keyword evidence="8" id="KW-1185">Reference proteome</keyword>
<dbReference type="InterPro" id="IPR013106">
    <property type="entry name" value="Ig_V-set"/>
</dbReference>
<dbReference type="InterPro" id="IPR003599">
    <property type="entry name" value="Ig_sub"/>
</dbReference>
<dbReference type="GeneTree" id="ENSGT01150000287138"/>
<dbReference type="PANTHER" id="PTHR19367">
    <property type="entry name" value="T-CELL RECEPTOR ALPHA CHAIN V REGION"/>
    <property type="match status" value="1"/>
</dbReference>
<evidence type="ECO:0000259" key="6">
    <source>
        <dbReference type="PROSITE" id="PS50835"/>
    </source>
</evidence>
<dbReference type="InterPro" id="IPR013783">
    <property type="entry name" value="Ig-like_fold"/>
</dbReference>
<evidence type="ECO:0000256" key="4">
    <source>
        <dbReference type="ARBA" id="ARBA00023319"/>
    </source>
</evidence>
<dbReference type="PANTHER" id="PTHR19367:SF18">
    <property type="entry name" value="T CELL RECEPTOR ALPHA VARIABLE 16"/>
    <property type="match status" value="1"/>
</dbReference>
<dbReference type="GO" id="GO:0042101">
    <property type="term" value="C:T cell receptor complex"/>
    <property type="evidence" value="ECO:0007669"/>
    <property type="project" value="UniProtKB-KW"/>
</dbReference>